<dbReference type="Pfam" id="PF08163">
    <property type="entry name" value="DNAPKcs_CC3"/>
    <property type="match status" value="1"/>
</dbReference>
<name>A0A815U3A6_9BILA</name>
<feature type="domain" description="DNA-dependent protein kinase catalytic subunit CC3" evidence="1">
    <location>
        <begin position="158"/>
        <end position="275"/>
    </location>
</feature>
<dbReference type="InterPro" id="IPR012582">
    <property type="entry name" value="DNAPKcs_CC3"/>
</dbReference>
<evidence type="ECO:0000313" key="3">
    <source>
        <dbReference type="EMBL" id="CAF1516763.1"/>
    </source>
</evidence>
<dbReference type="GO" id="GO:0006303">
    <property type="term" value="P:double-strand break repair via nonhomologous end joining"/>
    <property type="evidence" value="ECO:0007669"/>
    <property type="project" value="InterPro"/>
</dbReference>
<feature type="domain" description="DNA-dependent protein kinase catalytic subunit CC5" evidence="2">
    <location>
        <begin position="285"/>
        <end position="344"/>
    </location>
</feature>
<evidence type="ECO:0000259" key="2">
    <source>
        <dbReference type="Pfam" id="PF19704"/>
    </source>
</evidence>
<organism evidence="3 4">
    <name type="scientific">Rotaria sordida</name>
    <dbReference type="NCBI Taxonomy" id="392033"/>
    <lineage>
        <taxon>Eukaryota</taxon>
        <taxon>Metazoa</taxon>
        <taxon>Spiralia</taxon>
        <taxon>Gnathifera</taxon>
        <taxon>Rotifera</taxon>
        <taxon>Eurotatoria</taxon>
        <taxon>Bdelloidea</taxon>
        <taxon>Philodinida</taxon>
        <taxon>Philodinidae</taxon>
        <taxon>Rotaria</taxon>
    </lineage>
</organism>
<feature type="non-terminal residue" evidence="3">
    <location>
        <position position="1"/>
    </location>
</feature>
<proteinExistence type="predicted"/>
<dbReference type="AlphaFoldDB" id="A0A815U3A6"/>
<accession>A0A815U3A6</accession>
<sequence>LLKSMTTHLYGQLLQPFYSIDLKMTKPDGRLLISDEEFDYIFQMYLSLLIDKQLNFTFKICLLDLLLFVASLYTDDNLSEEKHKKMLLKIGSTIDGKQLTKYVIARARAQFIDEKIIKSTKMMLTNVTTVEKEIKMNLIHSLSMTLIEGIDNDFGANFIEIKIDELNLHPCIVPIICLLKHIETNYKRSVQSYIPPWMFVYITIFSDTTIRFNIKLFIMPLITHTHTIFKPYTFYWLTSIIYMCNQIFEKFSVLNRFLIDRIVILLSSWNSIVIPSQLDRTSVQRLLEYLFLNSTHKNSLVMESNLDLIKKLIESWNEPIYAPTLILYKLISDQDIKSKHNAVGQSNERLLEELSFILKWHSGQTIQDT</sequence>
<dbReference type="GO" id="GO:0005634">
    <property type="term" value="C:nucleus"/>
    <property type="evidence" value="ECO:0007669"/>
    <property type="project" value="InterPro"/>
</dbReference>
<dbReference type="EMBL" id="CAJNOU010006995">
    <property type="protein sequence ID" value="CAF1516763.1"/>
    <property type="molecule type" value="Genomic_DNA"/>
</dbReference>
<gene>
    <name evidence="3" type="ORF">SEV965_LOCUS36819</name>
</gene>
<comment type="caution">
    <text evidence="3">The sequence shown here is derived from an EMBL/GenBank/DDBJ whole genome shotgun (WGS) entry which is preliminary data.</text>
</comment>
<evidence type="ECO:0000313" key="4">
    <source>
        <dbReference type="Proteomes" id="UP000663889"/>
    </source>
</evidence>
<dbReference type="Pfam" id="PF19704">
    <property type="entry name" value="DNAPKcs_CC5"/>
    <property type="match status" value="1"/>
</dbReference>
<reference evidence="3" key="1">
    <citation type="submission" date="2021-02" db="EMBL/GenBank/DDBJ databases">
        <authorList>
            <person name="Nowell W R."/>
        </authorList>
    </citation>
    <scope>NUCLEOTIDE SEQUENCE</scope>
</reference>
<dbReference type="InterPro" id="IPR045581">
    <property type="entry name" value="DNAPKcs_CC5"/>
</dbReference>
<dbReference type="Proteomes" id="UP000663889">
    <property type="component" value="Unassembled WGS sequence"/>
</dbReference>
<protein>
    <submittedName>
        <fullName evidence="3">Uncharacterized protein</fullName>
    </submittedName>
</protein>
<evidence type="ECO:0000259" key="1">
    <source>
        <dbReference type="Pfam" id="PF08163"/>
    </source>
</evidence>